<dbReference type="InterPro" id="IPR000914">
    <property type="entry name" value="SBP_5_dom"/>
</dbReference>
<comment type="similarity">
    <text evidence="2">Belongs to the bacterial solute-binding protein 5 family.</text>
</comment>
<dbReference type="Proteomes" id="UP000589085">
    <property type="component" value="Unassembled WGS sequence"/>
</dbReference>
<dbReference type="InterPro" id="IPR030678">
    <property type="entry name" value="Peptide/Ni-bd"/>
</dbReference>
<organism evidence="4 5">
    <name type="scientific">Gluconacetobacter sacchari</name>
    <dbReference type="NCBI Taxonomy" id="92759"/>
    <lineage>
        <taxon>Bacteria</taxon>
        <taxon>Pseudomonadati</taxon>
        <taxon>Pseudomonadota</taxon>
        <taxon>Alphaproteobacteria</taxon>
        <taxon>Acetobacterales</taxon>
        <taxon>Acetobacteraceae</taxon>
        <taxon>Gluconacetobacter</taxon>
    </lineage>
</organism>
<evidence type="ECO:0000313" key="5">
    <source>
        <dbReference type="Proteomes" id="UP000589085"/>
    </source>
</evidence>
<dbReference type="InterPro" id="IPR039424">
    <property type="entry name" value="SBP_5"/>
</dbReference>
<evidence type="ECO:0000313" key="4">
    <source>
        <dbReference type="EMBL" id="MBB2161767.1"/>
    </source>
</evidence>
<dbReference type="GO" id="GO:1904680">
    <property type="term" value="F:peptide transmembrane transporter activity"/>
    <property type="evidence" value="ECO:0007669"/>
    <property type="project" value="TreeGrafter"/>
</dbReference>
<dbReference type="GO" id="GO:0043190">
    <property type="term" value="C:ATP-binding cassette (ABC) transporter complex"/>
    <property type="evidence" value="ECO:0007669"/>
    <property type="project" value="InterPro"/>
</dbReference>
<comment type="caution">
    <text evidence="4">The sequence shown here is derived from an EMBL/GenBank/DDBJ whole genome shotgun (WGS) entry which is preliminary data.</text>
</comment>
<dbReference type="PANTHER" id="PTHR30290">
    <property type="entry name" value="PERIPLASMIC BINDING COMPONENT OF ABC TRANSPORTER"/>
    <property type="match status" value="1"/>
</dbReference>
<dbReference type="CDD" id="cd00995">
    <property type="entry name" value="PBP2_NikA_DppA_OppA_like"/>
    <property type="match status" value="1"/>
</dbReference>
<gene>
    <name evidence="4" type="ORF">HLH48_16605</name>
</gene>
<dbReference type="SUPFAM" id="SSF53850">
    <property type="entry name" value="Periplasmic binding protein-like II"/>
    <property type="match status" value="1"/>
</dbReference>
<comment type="subcellular location">
    <subcellularLocation>
        <location evidence="1">Periplasm</location>
    </subcellularLocation>
</comment>
<protein>
    <submittedName>
        <fullName evidence="4">ABC transporter substrate-binding protein</fullName>
    </submittedName>
</protein>
<name>A0A7W4IFC3_9PROT</name>
<dbReference type="AlphaFoldDB" id="A0A7W4IFC3"/>
<dbReference type="EMBL" id="JABEQJ010000025">
    <property type="protein sequence ID" value="MBB2161767.1"/>
    <property type="molecule type" value="Genomic_DNA"/>
</dbReference>
<sequence>MVCFRHAAPLSRRALAKFLAIAGGTAMVGPPRGSAARDRDKTIVFALPDLVGNFEPQTWIGFGDSVHVVDMVARGLTHMDFSDPVPQPAVAESWSLSPDGLTYDFSIRRGLTFHDGTPVDAQAVLRTFNRMIDSTDPTRPDMSFALENLGGANIAGFSVPWPNTFRIILKKPDAALPGRLSRPDMVIISPRTLSEKGRHIGPDLSACGPYRITSVTSNERVVLEAFDGFYAGRPATRRVVMEVIPDPLAQISALASDQLNITNSVPYSNIDRLGRMEGLRFTRPAAFITTALAMNCSARKLADLRVRQAINHGIDREAIIADAFFGKAELPGYITPKSEPGYDPSHMDLSAFDPEKASALLRDAGMMGMELTILSENNGFWMRLGQVVERSLRTIGIRATVDYLDTGTFNARAFSRTGHDACFLQRSAFFPDPDGRFSPLFATGCTVAEHMTAQTGLPDQPALDQAIAAANAEHDPTRRAARYVAMNRFMAERMLPVAAMVNTFMPVVASAGLRGIPVNALGTFRTFLEDVVVDA</sequence>
<dbReference type="Gene3D" id="3.40.190.10">
    <property type="entry name" value="Periplasmic binding protein-like II"/>
    <property type="match status" value="1"/>
</dbReference>
<dbReference type="GO" id="GO:0015833">
    <property type="term" value="P:peptide transport"/>
    <property type="evidence" value="ECO:0007669"/>
    <property type="project" value="TreeGrafter"/>
</dbReference>
<reference evidence="4 5" key="1">
    <citation type="submission" date="2020-04" db="EMBL/GenBank/DDBJ databases">
        <title>Description of novel Gluconacetobacter.</title>
        <authorList>
            <person name="Sombolestani A."/>
        </authorList>
    </citation>
    <scope>NUCLEOTIDE SEQUENCE [LARGE SCALE GENOMIC DNA]</scope>
    <source>
        <strain evidence="4 5">LMG 19747</strain>
    </source>
</reference>
<evidence type="ECO:0000259" key="3">
    <source>
        <dbReference type="Pfam" id="PF00496"/>
    </source>
</evidence>
<accession>A0A7W4IFC3</accession>
<evidence type="ECO:0000256" key="2">
    <source>
        <dbReference type="ARBA" id="ARBA00005695"/>
    </source>
</evidence>
<dbReference type="Gene3D" id="3.10.105.10">
    <property type="entry name" value="Dipeptide-binding Protein, Domain 3"/>
    <property type="match status" value="1"/>
</dbReference>
<dbReference type="GO" id="GO:0030288">
    <property type="term" value="C:outer membrane-bounded periplasmic space"/>
    <property type="evidence" value="ECO:0007669"/>
    <property type="project" value="UniProtKB-ARBA"/>
</dbReference>
<feature type="domain" description="Solute-binding protein family 5" evidence="3">
    <location>
        <begin position="86"/>
        <end position="443"/>
    </location>
</feature>
<dbReference type="RefSeq" id="WP_182998599.1">
    <property type="nucleotide sequence ID" value="NZ_JABEQJ010000025.1"/>
</dbReference>
<dbReference type="PIRSF" id="PIRSF002741">
    <property type="entry name" value="MppA"/>
    <property type="match status" value="1"/>
</dbReference>
<proteinExistence type="inferred from homology"/>
<evidence type="ECO:0000256" key="1">
    <source>
        <dbReference type="ARBA" id="ARBA00004418"/>
    </source>
</evidence>
<dbReference type="Pfam" id="PF00496">
    <property type="entry name" value="SBP_bac_5"/>
    <property type="match status" value="1"/>
</dbReference>
<dbReference type="Gene3D" id="3.90.76.10">
    <property type="entry name" value="Dipeptide-binding Protein, Domain 1"/>
    <property type="match status" value="1"/>
</dbReference>